<protein>
    <submittedName>
        <fullName evidence="1">Uncharacterized protein</fullName>
    </submittedName>
</protein>
<dbReference type="Proteomes" id="UP001186974">
    <property type="component" value="Unassembled WGS sequence"/>
</dbReference>
<accession>A0ACC3D5B1</accession>
<reference evidence="1" key="1">
    <citation type="submission" date="2024-09" db="EMBL/GenBank/DDBJ databases">
        <title>Black Yeasts Isolated from many extreme environments.</title>
        <authorList>
            <person name="Coleine C."/>
            <person name="Stajich J.E."/>
            <person name="Selbmann L."/>
        </authorList>
    </citation>
    <scope>NUCLEOTIDE SEQUENCE</scope>
    <source>
        <strain evidence="1">CCFEE 5737</strain>
    </source>
</reference>
<gene>
    <name evidence="1" type="ORF">LTS18_005142</name>
</gene>
<keyword evidence="2" id="KW-1185">Reference proteome</keyword>
<sequence length="95" mass="10063">MAVPPRFKLFFTVPPTSLAQCKKAIFSAGAGRYPGVGGYTECCFTTPGIGQFRPGQSANPNVGKVGELEEVDEVKVETLCVGEDVVKRAVAALKE</sequence>
<evidence type="ECO:0000313" key="1">
    <source>
        <dbReference type="EMBL" id="KAK3061937.1"/>
    </source>
</evidence>
<name>A0ACC3D5B1_9PEZI</name>
<evidence type="ECO:0000313" key="2">
    <source>
        <dbReference type="Proteomes" id="UP001186974"/>
    </source>
</evidence>
<organism evidence="1 2">
    <name type="scientific">Coniosporium uncinatum</name>
    <dbReference type="NCBI Taxonomy" id="93489"/>
    <lineage>
        <taxon>Eukaryota</taxon>
        <taxon>Fungi</taxon>
        <taxon>Dikarya</taxon>
        <taxon>Ascomycota</taxon>
        <taxon>Pezizomycotina</taxon>
        <taxon>Dothideomycetes</taxon>
        <taxon>Dothideomycetes incertae sedis</taxon>
        <taxon>Coniosporium</taxon>
    </lineage>
</organism>
<proteinExistence type="predicted"/>
<comment type="caution">
    <text evidence="1">The sequence shown here is derived from an EMBL/GenBank/DDBJ whole genome shotgun (WGS) entry which is preliminary data.</text>
</comment>
<dbReference type="EMBL" id="JAWDJW010007553">
    <property type="protein sequence ID" value="KAK3061937.1"/>
    <property type="molecule type" value="Genomic_DNA"/>
</dbReference>